<name>A0A512HSC9_9ACTN</name>
<organism evidence="2 3">
    <name type="scientific">Aeromicrobium flavum</name>
    <dbReference type="NCBI Taxonomy" id="416568"/>
    <lineage>
        <taxon>Bacteria</taxon>
        <taxon>Bacillati</taxon>
        <taxon>Actinomycetota</taxon>
        <taxon>Actinomycetes</taxon>
        <taxon>Propionibacteriales</taxon>
        <taxon>Nocardioidaceae</taxon>
        <taxon>Aeromicrobium</taxon>
    </lineage>
</organism>
<dbReference type="Gene3D" id="3.40.630.30">
    <property type="match status" value="1"/>
</dbReference>
<dbReference type="OrthoDB" id="4119890at2"/>
<dbReference type="InterPro" id="IPR000182">
    <property type="entry name" value="GNAT_dom"/>
</dbReference>
<dbReference type="AlphaFoldDB" id="A0A512HSC9"/>
<protein>
    <submittedName>
        <fullName evidence="2">GNAT family N-acetyltransferase</fullName>
    </submittedName>
</protein>
<accession>A0A512HSC9</accession>
<dbReference type="PROSITE" id="PS51186">
    <property type="entry name" value="GNAT"/>
    <property type="match status" value="2"/>
</dbReference>
<dbReference type="Pfam" id="PF00583">
    <property type="entry name" value="Acetyltransf_1"/>
    <property type="match status" value="2"/>
</dbReference>
<dbReference type="SUPFAM" id="SSF55729">
    <property type="entry name" value="Acyl-CoA N-acyltransferases (Nat)"/>
    <property type="match status" value="2"/>
</dbReference>
<sequence>MAVTIEALDPTDHGSFVEFHDVYRRANERDIDQPWSADGLQVLLVGDEYLRNDSLVARDGDVVVGVALAELPERDNVQTAYAEVWVPPELRRRGYGRALLERLESRVAEDGRAQVLTETLRPIDDRTASGRDFMLACGYGPDTTLVQRQLDLPADLPEADVADGYRLVGWRAAPPPQWREEYARLRALLNQEAPSGETQLDNEYWDPDRLLHEVDQWRRQRRTGQTVVAVAPDGRLAGHTQLLFPHESAEVYQWDTLVLPEHRGHGLGLALKRRAMLEAADLLDGRRRVITWNDAQNEHMIAVNEALGYRATAWADQWVKHLT</sequence>
<reference evidence="2 3" key="1">
    <citation type="submission" date="2019-07" db="EMBL/GenBank/DDBJ databases">
        <title>Whole genome shotgun sequence of Aeromicrobium flavum NBRC 107625.</title>
        <authorList>
            <person name="Hosoyama A."/>
            <person name="Uohara A."/>
            <person name="Ohji S."/>
            <person name="Ichikawa N."/>
        </authorList>
    </citation>
    <scope>NUCLEOTIDE SEQUENCE [LARGE SCALE GENOMIC DNA]</scope>
    <source>
        <strain evidence="2 3">NBRC 107625</strain>
    </source>
</reference>
<comment type="caution">
    <text evidence="2">The sequence shown here is derived from an EMBL/GenBank/DDBJ whole genome shotgun (WGS) entry which is preliminary data.</text>
</comment>
<dbReference type="Proteomes" id="UP000321769">
    <property type="component" value="Unassembled WGS sequence"/>
</dbReference>
<dbReference type="GO" id="GO:0016747">
    <property type="term" value="F:acyltransferase activity, transferring groups other than amino-acyl groups"/>
    <property type="evidence" value="ECO:0007669"/>
    <property type="project" value="InterPro"/>
</dbReference>
<dbReference type="EMBL" id="BJZQ01000002">
    <property type="protein sequence ID" value="GEO88290.1"/>
    <property type="molecule type" value="Genomic_DNA"/>
</dbReference>
<dbReference type="InterPro" id="IPR016181">
    <property type="entry name" value="Acyl_CoA_acyltransferase"/>
</dbReference>
<dbReference type="PANTHER" id="PTHR43072">
    <property type="entry name" value="N-ACETYLTRANSFERASE"/>
    <property type="match status" value="1"/>
</dbReference>
<proteinExistence type="predicted"/>
<evidence type="ECO:0000259" key="1">
    <source>
        <dbReference type="PROSITE" id="PS51186"/>
    </source>
</evidence>
<evidence type="ECO:0000313" key="3">
    <source>
        <dbReference type="Proteomes" id="UP000321769"/>
    </source>
</evidence>
<keyword evidence="2" id="KW-0808">Transferase</keyword>
<keyword evidence="3" id="KW-1185">Reference proteome</keyword>
<feature type="domain" description="N-acetyltransferase" evidence="1">
    <location>
        <begin position="3"/>
        <end position="163"/>
    </location>
</feature>
<dbReference type="CDD" id="cd04301">
    <property type="entry name" value="NAT_SF"/>
    <property type="match status" value="2"/>
</dbReference>
<dbReference type="RefSeq" id="WP_146825710.1">
    <property type="nucleotide sequence ID" value="NZ_BAAAYQ010000001.1"/>
</dbReference>
<gene>
    <name evidence="2" type="ORF">AFL01nite_06170</name>
</gene>
<feature type="domain" description="N-acetyltransferase" evidence="1">
    <location>
        <begin position="168"/>
        <end position="323"/>
    </location>
</feature>
<evidence type="ECO:0000313" key="2">
    <source>
        <dbReference type="EMBL" id="GEO88290.1"/>
    </source>
</evidence>